<dbReference type="Pfam" id="PF00582">
    <property type="entry name" value="Usp"/>
    <property type="match status" value="1"/>
</dbReference>
<dbReference type="PRINTS" id="PR01438">
    <property type="entry name" value="UNVRSLSTRESS"/>
</dbReference>
<dbReference type="CDD" id="cd00293">
    <property type="entry name" value="USP-like"/>
    <property type="match status" value="1"/>
</dbReference>
<accession>A0ABM7M810</accession>
<dbReference type="SUPFAM" id="SSF52402">
    <property type="entry name" value="Adenine nucleotide alpha hydrolases-like"/>
    <property type="match status" value="1"/>
</dbReference>
<proteinExistence type="inferred from homology"/>
<evidence type="ECO:0000259" key="2">
    <source>
        <dbReference type="Pfam" id="PF00582"/>
    </source>
</evidence>
<evidence type="ECO:0000256" key="1">
    <source>
        <dbReference type="ARBA" id="ARBA00008791"/>
    </source>
</evidence>
<name>A0ABM7M810_9ACTN</name>
<dbReference type="InterPro" id="IPR006016">
    <property type="entry name" value="UspA"/>
</dbReference>
<organism evidence="3 4">
    <name type="scientific">Actinoplanes ianthinogenes</name>
    <dbReference type="NCBI Taxonomy" id="122358"/>
    <lineage>
        <taxon>Bacteria</taxon>
        <taxon>Bacillati</taxon>
        <taxon>Actinomycetota</taxon>
        <taxon>Actinomycetes</taxon>
        <taxon>Micromonosporales</taxon>
        <taxon>Micromonosporaceae</taxon>
        <taxon>Actinoplanes</taxon>
    </lineage>
</organism>
<reference evidence="3 4" key="1">
    <citation type="submission" date="2020-08" db="EMBL/GenBank/DDBJ databases">
        <title>Whole genome shotgun sequence of Actinoplanes ianthinogenes NBRC 13996.</title>
        <authorList>
            <person name="Komaki H."/>
            <person name="Tamura T."/>
        </authorList>
    </citation>
    <scope>NUCLEOTIDE SEQUENCE [LARGE SCALE GENOMIC DNA]</scope>
    <source>
        <strain evidence="3 4">NBRC 13996</strain>
    </source>
</reference>
<dbReference type="RefSeq" id="WP_189330163.1">
    <property type="nucleotide sequence ID" value="NZ_AP023356.1"/>
</dbReference>
<gene>
    <name evidence="3" type="ORF">Aiant_84570</name>
</gene>
<comment type="similarity">
    <text evidence="1">Belongs to the universal stress protein A family.</text>
</comment>
<feature type="domain" description="UspA" evidence="2">
    <location>
        <begin position="6"/>
        <end position="143"/>
    </location>
</feature>
<evidence type="ECO:0000313" key="4">
    <source>
        <dbReference type="Proteomes" id="UP000676967"/>
    </source>
</evidence>
<dbReference type="Proteomes" id="UP000676967">
    <property type="component" value="Chromosome"/>
</dbReference>
<dbReference type="EMBL" id="AP023356">
    <property type="protein sequence ID" value="BCJ47800.1"/>
    <property type="molecule type" value="Genomic_DNA"/>
</dbReference>
<dbReference type="Gene3D" id="3.40.50.12370">
    <property type="match status" value="1"/>
</dbReference>
<dbReference type="InterPro" id="IPR006015">
    <property type="entry name" value="Universal_stress_UspA"/>
</dbReference>
<protein>
    <submittedName>
        <fullName evidence="3">Universal stress protein A</fullName>
    </submittedName>
</protein>
<dbReference type="PANTHER" id="PTHR46268">
    <property type="entry name" value="STRESS RESPONSE PROTEIN NHAX"/>
    <property type="match status" value="1"/>
</dbReference>
<dbReference type="PANTHER" id="PTHR46268:SF6">
    <property type="entry name" value="UNIVERSAL STRESS PROTEIN UP12"/>
    <property type="match status" value="1"/>
</dbReference>
<sequence length="143" mass="15464">MRPSVIVAGVDGSDSSMRAGAYAVGLARRQGSRLVGVFVRPAVGGVLSFADPSGAAVTAALATHEQMERDFRDTLLREQPRLGVDFEMVVRHGDPFSELCQVADEMWADAVIVGRPERALHRIAGSVAHRLVRYGRWPVTVVP</sequence>
<evidence type="ECO:0000313" key="3">
    <source>
        <dbReference type="EMBL" id="BCJ47800.1"/>
    </source>
</evidence>
<keyword evidence="4" id="KW-1185">Reference proteome</keyword>